<keyword evidence="1" id="KW-0611">Plant defense</keyword>
<proteinExistence type="predicted"/>
<dbReference type="GO" id="GO:0043531">
    <property type="term" value="F:ADP binding"/>
    <property type="evidence" value="ECO:0007669"/>
    <property type="project" value="InterPro"/>
</dbReference>
<dbReference type="GO" id="GO:0006952">
    <property type="term" value="P:defense response"/>
    <property type="evidence" value="ECO:0007669"/>
    <property type="project" value="UniProtKB-KW"/>
</dbReference>
<feature type="non-terminal residue" evidence="3">
    <location>
        <position position="160"/>
    </location>
</feature>
<dbReference type="PANTHER" id="PTHR36766:SF70">
    <property type="entry name" value="DISEASE RESISTANCE PROTEIN RGA4"/>
    <property type="match status" value="1"/>
</dbReference>
<dbReference type="InterPro" id="IPR002182">
    <property type="entry name" value="NB-ARC"/>
</dbReference>
<feature type="domain" description="NB-ARC" evidence="2">
    <location>
        <begin position="1"/>
        <end position="141"/>
    </location>
</feature>
<dbReference type="AlphaFoldDB" id="A8BNB5"/>
<dbReference type="EMBL" id="EF653065">
    <property type="protein sequence ID" value="ABV30834.1"/>
    <property type="molecule type" value="Genomic_DNA"/>
</dbReference>
<sequence>TLAKKVFNKGNVKKHFKRRAWVYVSQVYSVKELLQEIAKKFMNLRRGESRDMDIAELEDKIHDFLKKQSYLLVMDDVWSTDVWDSLKGAFPSTGNGSRVVFTTRNKEVALLADPRCPPHEIKLLSDDDSWTLFANKIFMATEPPSEQLKEVGKKNCEKMW</sequence>
<organism evidence="3">
    <name type="scientific">Platanus acerifolia</name>
    <name type="common">London plane tree</name>
    <dbReference type="NCBI Taxonomy" id="140101"/>
    <lineage>
        <taxon>Eukaryota</taxon>
        <taxon>Viridiplantae</taxon>
        <taxon>Streptophyta</taxon>
        <taxon>Embryophyta</taxon>
        <taxon>Tracheophyta</taxon>
        <taxon>Spermatophyta</taxon>
        <taxon>Magnoliopsida</taxon>
        <taxon>Proteales</taxon>
        <taxon>Platanaceae</taxon>
        <taxon>Platanus</taxon>
    </lineage>
</organism>
<evidence type="ECO:0000256" key="1">
    <source>
        <dbReference type="ARBA" id="ARBA00022821"/>
    </source>
</evidence>
<dbReference type="Gene3D" id="3.40.50.300">
    <property type="entry name" value="P-loop containing nucleotide triphosphate hydrolases"/>
    <property type="match status" value="1"/>
</dbReference>
<protein>
    <submittedName>
        <fullName evidence="3">NBS-containing resistance-like protein</fullName>
    </submittedName>
</protein>
<accession>A8BNB5</accession>
<dbReference type="InterPro" id="IPR027417">
    <property type="entry name" value="P-loop_NTPase"/>
</dbReference>
<dbReference type="PANTHER" id="PTHR36766">
    <property type="entry name" value="PLANT BROAD-SPECTRUM MILDEW RESISTANCE PROTEIN RPW8"/>
    <property type="match status" value="1"/>
</dbReference>
<evidence type="ECO:0000313" key="3">
    <source>
        <dbReference type="EMBL" id="ABV30834.1"/>
    </source>
</evidence>
<name>A8BNB5_PLAAC</name>
<dbReference type="FunFam" id="3.40.50.300:FF:001091">
    <property type="entry name" value="Probable disease resistance protein At1g61300"/>
    <property type="match status" value="1"/>
</dbReference>
<evidence type="ECO:0000259" key="2">
    <source>
        <dbReference type="Pfam" id="PF00931"/>
    </source>
</evidence>
<feature type="non-terminal residue" evidence="3">
    <location>
        <position position="1"/>
    </location>
</feature>
<dbReference type="Pfam" id="PF00931">
    <property type="entry name" value="NB-ARC"/>
    <property type="match status" value="1"/>
</dbReference>
<reference evidence="3" key="1">
    <citation type="submission" date="2007-06" db="EMBL/GenBank/DDBJ databases">
        <authorList>
            <person name="Pilotti M."/>
            <person name="Brunetti A."/>
            <person name="Lumia V."/>
            <person name="Tizzani L."/>
            <person name="Gervasi F."/>
        </authorList>
    </citation>
    <scope>NUCLEOTIDE SEQUENCE</scope>
    <source>
        <strain evidence="3">F5R10.12</strain>
    </source>
</reference>
<dbReference type="SUPFAM" id="SSF52540">
    <property type="entry name" value="P-loop containing nucleoside triphosphate hydrolases"/>
    <property type="match status" value="1"/>
</dbReference>